<dbReference type="PANTHER" id="PTHR40763:SF4">
    <property type="entry name" value="DUF1707 DOMAIN-CONTAINING PROTEIN"/>
    <property type="match status" value="1"/>
</dbReference>
<dbReference type="eggNOG" id="COG4758">
    <property type="taxonomic scope" value="Bacteria"/>
</dbReference>
<evidence type="ECO:0000259" key="1">
    <source>
        <dbReference type="Pfam" id="PF08044"/>
    </source>
</evidence>
<sequence>MVSGYTDRMTSAPEESRFVPVIVPDAAEVSEVPEAPAVAPGGGVQVRASDAERDEVAAVLAEALAQGRLTSAELAERIDAAYSATTRAELVPLTADLPDDMRKAPATGPLAAVERQELSATFSKVIRSGRWVAGRHTVATARFGALIVNLADAVLPGREITLDVNAFCGKAIITVPENARVVDEGGALFGKRSVTGSAPEGAEDGPLIRITGKSTFGKIVVHRGGRGSDNPYVWWRENRHQR</sequence>
<reference evidence="2 3" key="1">
    <citation type="journal article" date="2009" name="Stand. Genomic Sci.">
        <title>Complete genome sequence of Catenulispora acidiphila type strain (ID 139908).</title>
        <authorList>
            <person name="Copeland A."/>
            <person name="Lapidus A."/>
            <person name="Glavina Del Rio T."/>
            <person name="Nolan M."/>
            <person name="Lucas S."/>
            <person name="Chen F."/>
            <person name="Tice H."/>
            <person name="Cheng J.F."/>
            <person name="Bruce D."/>
            <person name="Goodwin L."/>
            <person name="Pitluck S."/>
            <person name="Mikhailova N."/>
            <person name="Pati A."/>
            <person name="Ivanova N."/>
            <person name="Mavromatis K."/>
            <person name="Chen A."/>
            <person name="Palaniappan K."/>
            <person name="Chain P."/>
            <person name="Land M."/>
            <person name="Hauser L."/>
            <person name="Chang Y.J."/>
            <person name="Jeffries C.D."/>
            <person name="Chertkov O."/>
            <person name="Brettin T."/>
            <person name="Detter J.C."/>
            <person name="Han C."/>
            <person name="Ali Z."/>
            <person name="Tindall B.J."/>
            <person name="Goker M."/>
            <person name="Bristow J."/>
            <person name="Eisen J.A."/>
            <person name="Markowitz V."/>
            <person name="Hugenholtz P."/>
            <person name="Kyrpides N.C."/>
            <person name="Klenk H.P."/>
        </authorList>
    </citation>
    <scope>NUCLEOTIDE SEQUENCE [LARGE SCALE GENOMIC DNA]</scope>
    <source>
        <strain evidence="3">DSM 44928 / JCM 14897 / NBRC 102108 / NRRL B-24433 / ID139908</strain>
    </source>
</reference>
<accession>C7QID5</accession>
<dbReference type="HOGENOM" id="CLU_075817_2_0_11"/>
<dbReference type="EMBL" id="CP001700">
    <property type="protein sequence ID" value="ACU75012.1"/>
    <property type="molecule type" value="Genomic_DNA"/>
</dbReference>
<feature type="domain" description="DUF1707" evidence="1">
    <location>
        <begin position="46"/>
        <end position="98"/>
    </location>
</feature>
<dbReference type="InParanoid" id="C7QID5"/>
<gene>
    <name evidence="2" type="ordered locus">Caci_6158</name>
</gene>
<name>C7QID5_CATAD</name>
<dbReference type="AlphaFoldDB" id="C7QID5"/>
<protein>
    <recommendedName>
        <fullName evidence="1">DUF1707 domain-containing protein</fullName>
    </recommendedName>
</protein>
<proteinExistence type="predicted"/>
<dbReference type="Proteomes" id="UP000000851">
    <property type="component" value="Chromosome"/>
</dbReference>
<organism evidence="2 3">
    <name type="scientific">Catenulispora acidiphila (strain DSM 44928 / JCM 14897 / NBRC 102108 / NRRL B-24433 / ID139908)</name>
    <dbReference type="NCBI Taxonomy" id="479433"/>
    <lineage>
        <taxon>Bacteria</taxon>
        <taxon>Bacillati</taxon>
        <taxon>Actinomycetota</taxon>
        <taxon>Actinomycetes</taxon>
        <taxon>Catenulisporales</taxon>
        <taxon>Catenulisporaceae</taxon>
        <taxon>Catenulispora</taxon>
    </lineage>
</organism>
<evidence type="ECO:0000313" key="2">
    <source>
        <dbReference type="EMBL" id="ACU75012.1"/>
    </source>
</evidence>
<dbReference type="Pfam" id="PF08044">
    <property type="entry name" value="DUF1707"/>
    <property type="match status" value="1"/>
</dbReference>
<dbReference type="STRING" id="479433.Caci_6158"/>
<dbReference type="InterPro" id="IPR012551">
    <property type="entry name" value="DUF1707_SHOCT-like"/>
</dbReference>
<dbReference type="PANTHER" id="PTHR40763">
    <property type="entry name" value="MEMBRANE PROTEIN-RELATED"/>
    <property type="match status" value="1"/>
</dbReference>
<evidence type="ECO:0000313" key="3">
    <source>
        <dbReference type="Proteomes" id="UP000000851"/>
    </source>
</evidence>
<keyword evidence="3" id="KW-1185">Reference proteome</keyword>
<dbReference type="KEGG" id="cai:Caci_6158"/>